<dbReference type="SUPFAM" id="SSF161084">
    <property type="entry name" value="MAPEG domain-like"/>
    <property type="match status" value="1"/>
</dbReference>
<comment type="subcellular location">
    <subcellularLocation>
        <location evidence="1">Membrane</location>
        <topology evidence="1">Multi-pass membrane protein</topology>
    </subcellularLocation>
</comment>
<dbReference type="GO" id="GO:0004364">
    <property type="term" value="F:glutathione transferase activity"/>
    <property type="evidence" value="ECO:0007669"/>
    <property type="project" value="TreeGrafter"/>
</dbReference>
<dbReference type="InterPro" id="IPR023352">
    <property type="entry name" value="MAPEG-like_dom_sf"/>
</dbReference>
<keyword evidence="4 5" id="KW-0472">Membrane</keyword>
<dbReference type="GO" id="GO:0005783">
    <property type="term" value="C:endoplasmic reticulum"/>
    <property type="evidence" value="ECO:0007669"/>
    <property type="project" value="TreeGrafter"/>
</dbReference>
<evidence type="ECO:0000313" key="6">
    <source>
        <dbReference type="EMBL" id="CED82387.1"/>
    </source>
</evidence>
<dbReference type="PANTHER" id="PTHR10250">
    <property type="entry name" value="MICROSOMAL GLUTATHIONE S-TRANSFERASE"/>
    <property type="match status" value="1"/>
</dbReference>
<dbReference type="GO" id="GO:0004602">
    <property type="term" value="F:glutathione peroxidase activity"/>
    <property type="evidence" value="ECO:0007669"/>
    <property type="project" value="TreeGrafter"/>
</dbReference>
<keyword evidence="2 5" id="KW-0812">Transmembrane</keyword>
<proteinExistence type="predicted"/>
<dbReference type="GO" id="GO:0005635">
    <property type="term" value="C:nuclear envelope"/>
    <property type="evidence" value="ECO:0007669"/>
    <property type="project" value="TreeGrafter"/>
</dbReference>
<evidence type="ECO:0000256" key="4">
    <source>
        <dbReference type="ARBA" id="ARBA00023136"/>
    </source>
</evidence>
<name>A0A0F7SJX5_PHARH</name>
<evidence type="ECO:0000256" key="3">
    <source>
        <dbReference type="ARBA" id="ARBA00022989"/>
    </source>
</evidence>
<evidence type="ECO:0000256" key="2">
    <source>
        <dbReference type="ARBA" id="ARBA00022692"/>
    </source>
</evidence>
<evidence type="ECO:0000256" key="5">
    <source>
        <dbReference type="SAM" id="Phobius"/>
    </source>
</evidence>
<dbReference type="Gene3D" id="1.20.120.550">
    <property type="entry name" value="Membrane associated eicosanoid/glutathione metabolism-like domain"/>
    <property type="match status" value="1"/>
</dbReference>
<organism evidence="6">
    <name type="scientific">Phaffia rhodozyma</name>
    <name type="common">Yeast</name>
    <name type="synonym">Xanthophyllomyces dendrorhous</name>
    <dbReference type="NCBI Taxonomy" id="264483"/>
    <lineage>
        <taxon>Eukaryota</taxon>
        <taxon>Fungi</taxon>
        <taxon>Dikarya</taxon>
        <taxon>Basidiomycota</taxon>
        <taxon>Agaricomycotina</taxon>
        <taxon>Tremellomycetes</taxon>
        <taxon>Cystofilobasidiales</taxon>
        <taxon>Mrakiaceae</taxon>
        <taxon>Phaffia</taxon>
    </lineage>
</organism>
<accession>A0A0F7SJX5</accession>
<feature type="transmembrane region" description="Helical" evidence="5">
    <location>
        <begin position="13"/>
        <end position="32"/>
    </location>
</feature>
<evidence type="ECO:0000256" key="1">
    <source>
        <dbReference type="ARBA" id="ARBA00004141"/>
    </source>
</evidence>
<dbReference type="GO" id="GO:0016020">
    <property type="term" value="C:membrane"/>
    <property type="evidence" value="ECO:0007669"/>
    <property type="project" value="UniProtKB-SubCell"/>
</dbReference>
<dbReference type="InterPro" id="IPR050997">
    <property type="entry name" value="MAPEG"/>
</dbReference>
<dbReference type="InterPro" id="IPR001129">
    <property type="entry name" value="Membr-assoc_MAPEG"/>
</dbReference>
<feature type="transmembrane region" description="Helical" evidence="5">
    <location>
        <begin position="129"/>
        <end position="150"/>
    </location>
</feature>
<reference evidence="6" key="1">
    <citation type="submission" date="2014-08" db="EMBL/GenBank/DDBJ databases">
        <authorList>
            <person name="Sharma Rahul"/>
            <person name="Thines Marco"/>
        </authorList>
    </citation>
    <scope>NUCLEOTIDE SEQUENCE</scope>
</reference>
<dbReference type="Pfam" id="PF01124">
    <property type="entry name" value="MAPEG"/>
    <property type="match status" value="1"/>
</dbReference>
<dbReference type="AlphaFoldDB" id="A0A0F7SJX5"/>
<keyword evidence="3 5" id="KW-1133">Transmembrane helix</keyword>
<sequence length="153" mass="16850">MTTAALSLLPQDYGFVALAATSTFYLHVYQVLQVSKYRKLAKVVYPQFMAEKAQMDANPDAVKFNCAQRAHGNTLEILPHMLFGILFNGLFFPKISAALGACWVIGRILFTYGYVTGNPMARYHYGGQLHILGAIGTLVLATYNSAKLILPTL</sequence>
<dbReference type="EMBL" id="LN483124">
    <property type="protein sequence ID" value="CED82387.1"/>
    <property type="molecule type" value="Genomic_DNA"/>
</dbReference>
<protein>
    <submittedName>
        <fullName evidence="6">GST, gst</fullName>
    </submittedName>
</protein>
<dbReference type="PANTHER" id="PTHR10250:SF26">
    <property type="entry name" value="GLUTATHIONE S-TRANSFERASE 3, MITOCHONDRIAL"/>
    <property type="match status" value="1"/>
</dbReference>
<feature type="transmembrane region" description="Helical" evidence="5">
    <location>
        <begin position="85"/>
        <end position="109"/>
    </location>
</feature>